<feature type="domain" description="PKD" evidence="8">
    <location>
        <begin position="755"/>
        <end position="836"/>
    </location>
</feature>
<keyword evidence="10" id="KW-1185">Reference proteome</keyword>
<keyword evidence="2" id="KW-0378">Hydrolase</keyword>
<evidence type="ECO:0000313" key="10">
    <source>
        <dbReference type="Proteomes" id="UP001064632"/>
    </source>
</evidence>
<keyword evidence="5" id="KW-0624">Polysaccharide degradation</keyword>
<reference evidence="9" key="1">
    <citation type="submission" date="2022-09" db="EMBL/GenBank/DDBJ databases">
        <title>Tahibacter sp. nov., isolated from a fresh water.</title>
        <authorList>
            <person name="Baek J.H."/>
            <person name="Lee J.K."/>
            <person name="Kim J.M."/>
            <person name="Jeon C.O."/>
        </authorList>
    </citation>
    <scope>NUCLEOTIDE SEQUENCE</scope>
    <source>
        <strain evidence="9">W38</strain>
    </source>
</reference>
<evidence type="ECO:0000259" key="8">
    <source>
        <dbReference type="PROSITE" id="PS50093"/>
    </source>
</evidence>
<dbReference type="Pfam" id="PF18911">
    <property type="entry name" value="PKD_4"/>
    <property type="match status" value="1"/>
</dbReference>
<dbReference type="SUPFAM" id="SSF110296">
    <property type="entry name" value="Oligoxyloglucan reducing end-specific cellobiohydrolase"/>
    <property type="match status" value="2"/>
</dbReference>
<dbReference type="InterPro" id="IPR035986">
    <property type="entry name" value="PKD_dom_sf"/>
</dbReference>
<dbReference type="EMBL" id="CP104694">
    <property type="protein sequence ID" value="UXI69981.1"/>
    <property type="molecule type" value="Genomic_DNA"/>
</dbReference>
<dbReference type="InterPro" id="IPR022409">
    <property type="entry name" value="PKD/Chitinase_dom"/>
</dbReference>
<gene>
    <name evidence="9" type="ORF">N4264_10250</name>
</gene>
<dbReference type="RefSeq" id="WP_261696933.1">
    <property type="nucleotide sequence ID" value="NZ_CP104694.1"/>
</dbReference>
<feature type="chain" id="PRO_5045228946" evidence="7">
    <location>
        <begin position="29"/>
        <end position="942"/>
    </location>
</feature>
<evidence type="ECO:0000256" key="7">
    <source>
        <dbReference type="SAM" id="SignalP"/>
    </source>
</evidence>
<keyword evidence="4" id="KW-0326">Glycosidase</keyword>
<dbReference type="SMART" id="SM00089">
    <property type="entry name" value="PKD"/>
    <property type="match status" value="1"/>
</dbReference>
<dbReference type="InterPro" id="IPR052025">
    <property type="entry name" value="Xyloglucanase_GH74"/>
</dbReference>
<name>A0ABY6BIZ4_9GAMM</name>
<evidence type="ECO:0000256" key="1">
    <source>
        <dbReference type="ARBA" id="ARBA00022729"/>
    </source>
</evidence>
<dbReference type="PANTHER" id="PTHR43739">
    <property type="entry name" value="XYLOGLUCANASE (EUROFUNG)"/>
    <property type="match status" value="1"/>
</dbReference>
<sequence>MKKHPSFRRRGSVVLALFLAAATGTGWAYEEEAYEGKDGKTRDESWQIEQRQRWFDQSREFSRVKNAATLRAGAAADLKKQRSQHEGLQRAAGEVWSALGPSSMTMGSWTMGRVAGRPNAVVPHPTDDNTLYFGSAAGGVWKTTNAGASWTPIFDQVGTLPIGSIFVEPASPNAVWVGTGDRHGGGCSGYFGQGVYLSSDAGSTWTAKNGSGATAMPLSIVNAVAVQPTNSNVVLAGGAGNCNSSGVLSGAGLFRSTDRGTTWTRTLNGNVEDILFVPGTATVYASAGGGGVYKSTDGGATWVSSSSGMTVSGSRLRLAMAPSDSRVLYALMGSNVYRSGDSGATWQLRSSSACEGQCSYNQAITVHPTQINTILIGTIRPARSTDGGATFSILTSSWGSAQQVHQDTHVVLYSRNTANRFWIGSDGGVWRTDNNGSSWVNMNSNLNVTQFYDIALDPNNPDIVFGGAQDNSSSSRSNSLVWNLTYVSGDGFMNAVDPTNTSIVFQSSYPTSSGYPNIVRSTQGGAANSFSSLPTTGLTAGGFPWVTPLAVASNRIFVASNRVFRGITSANPFQWTAISNTLGSTVSVLSPMQRGVMLPTFVGTTGGRVYSTPDAAVASVTWTDVTGNYPGGLISDIAADPQNGQRVFITRAGFNAARLYRSTTGGTNWTAVGAGLPNVPANAVSIDPLNPNRIFVGTDIGVYESADGGDNFIAFSAGLPLGLVVTDLEIDDVPHVLVAGTYSRGAWKVTLNGGSNTAPTANYSFTTSNLTATFTDSSTDPQNNITARSWNFGDGSTSTLTNPTRTYASAGTYSVQLTVTDAGGLSNSITRQVTVTSTSGCPGTAYSGSFSGANGQTQYQPSGSYYYSSVAGAHRACLTGPAGTDFDLYLDFWNGSAWVQVAASEGSSSTESINYNGAVGYYMYRVKNYSGTGSYSLTISKP</sequence>
<dbReference type="SUPFAM" id="SSF49299">
    <property type="entry name" value="PKD domain"/>
    <property type="match status" value="1"/>
</dbReference>
<dbReference type="PROSITE" id="PS50093">
    <property type="entry name" value="PKD"/>
    <property type="match status" value="1"/>
</dbReference>
<organism evidence="9 10">
    <name type="scientific">Tahibacter amnicola</name>
    <dbReference type="NCBI Taxonomy" id="2976241"/>
    <lineage>
        <taxon>Bacteria</taxon>
        <taxon>Pseudomonadati</taxon>
        <taxon>Pseudomonadota</taxon>
        <taxon>Gammaproteobacteria</taxon>
        <taxon>Lysobacterales</taxon>
        <taxon>Rhodanobacteraceae</taxon>
        <taxon>Tahibacter</taxon>
    </lineage>
</organism>
<evidence type="ECO:0000256" key="3">
    <source>
        <dbReference type="ARBA" id="ARBA00023277"/>
    </source>
</evidence>
<dbReference type="InterPro" id="IPR015943">
    <property type="entry name" value="WD40/YVTN_repeat-like_dom_sf"/>
</dbReference>
<feature type="signal peptide" evidence="7">
    <location>
        <begin position="1"/>
        <end position="28"/>
    </location>
</feature>
<keyword evidence="1 7" id="KW-0732">Signal</keyword>
<dbReference type="InterPro" id="IPR013783">
    <property type="entry name" value="Ig-like_fold"/>
</dbReference>
<evidence type="ECO:0000256" key="6">
    <source>
        <dbReference type="ARBA" id="ARBA00037986"/>
    </source>
</evidence>
<comment type="similarity">
    <text evidence="6">Belongs to the glycosyl hydrolase 74 family.</text>
</comment>
<keyword evidence="3" id="KW-0119">Carbohydrate metabolism</keyword>
<dbReference type="Gene3D" id="2.130.10.10">
    <property type="entry name" value="YVTN repeat-like/Quinoprotein amine dehydrogenase"/>
    <property type="match status" value="3"/>
</dbReference>
<dbReference type="CDD" id="cd15482">
    <property type="entry name" value="Sialidase_non-viral"/>
    <property type="match status" value="1"/>
</dbReference>
<evidence type="ECO:0000256" key="2">
    <source>
        <dbReference type="ARBA" id="ARBA00022801"/>
    </source>
</evidence>
<dbReference type="InterPro" id="IPR000601">
    <property type="entry name" value="PKD_dom"/>
</dbReference>
<evidence type="ECO:0000313" key="9">
    <source>
        <dbReference type="EMBL" id="UXI69981.1"/>
    </source>
</evidence>
<dbReference type="Proteomes" id="UP001064632">
    <property type="component" value="Chromosome"/>
</dbReference>
<evidence type="ECO:0000256" key="5">
    <source>
        <dbReference type="ARBA" id="ARBA00023326"/>
    </source>
</evidence>
<protein>
    <submittedName>
        <fullName evidence="9">PKD domain-containing protein</fullName>
    </submittedName>
</protein>
<dbReference type="CDD" id="cd00146">
    <property type="entry name" value="PKD"/>
    <property type="match status" value="1"/>
</dbReference>
<dbReference type="PANTHER" id="PTHR43739:SF2">
    <property type="entry name" value="OLIGOXYLOGLUCAN-REDUCING END-SPECIFIC XYLOGLUCANASE-RELATED"/>
    <property type="match status" value="1"/>
</dbReference>
<dbReference type="Gene3D" id="2.60.120.380">
    <property type="match status" value="1"/>
</dbReference>
<dbReference type="Gene3D" id="2.60.40.10">
    <property type="entry name" value="Immunoglobulins"/>
    <property type="match status" value="1"/>
</dbReference>
<evidence type="ECO:0000256" key="4">
    <source>
        <dbReference type="ARBA" id="ARBA00023295"/>
    </source>
</evidence>
<accession>A0ABY6BIZ4</accession>
<proteinExistence type="inferred from homology"/>